<evidence type="ECO:0000259" key="17">
    <source>
        <dbReference type="PROSITE" id="PS51462"/>
    </source>
</evidence>
<evidence type="ECO:0000256" key="6">
    <source>
        <dbReference type="ARBA" id="ARBA00022763"/>
    </source>
</evidence>
<keyword evidence="9" id="KW-0234">DNA repair</keyword>
<evidence type="ECO:0000256" key="4">
    <source>
        <dbReference type="ARBA" id="ARBA00022705"/>
    </source>
</evidence>
<dbReference type="AlphaFoldDB" id="A0A448D9N8"/>
<evidence type="ECO:0000256" key="13">
    <source>
        <dbReference type="ARBA" id="ARBA00040794"/>
    </source>
</evidence>
<gene>
    <name evidence="18" type="primary">nudG</name>
    <name evidence="18" type="ORF">NCTC10296_01675</name>
</gene>
<dbReference type="EMBL" id="LR134313">
    <property type="protein sequence ID" value="VEF02203.1"/>
    <property type="molecule type" value="Genomic_DNA"/>
</dbReference>
<dbReference type="CDD" id="cd03425">
    <property type="entry name" value="NUDIX_MutT_NudA_like"/>
    <property type="match status" value="1"/>
</dbReference>
<evidence type="ECO:0000256" key="2">
    <source>
        <dbReference type="ARBA" id="ARBA00005582"/>
    </source>
</evidence>
<evidence type="ECO:0000256" key="14">
    <source>
        <dbReference type="ARBA" id="ARBA00041592"/>
    </source>
</evidence>
<dbReference type="KEGG" id="nci:NCTC10296_01675"/>
<evidence type="ECO:0000256" key="5">
    <source>
        <dbReference type="ARBA" id="ARBA00022723"/>
    </source>
</evidence>
<evidence type="ECO:0000256" key="1">
    <source>
        <dbReference type="ARBA" id="ARBA00001946"/>
    </source>
</evidence>
<keyword evidence="8" id="KW-0460">Magnesium</keyword>
<dbReference type="STRING" id="493.BWD07_10180"/>
<organism evidence="18 19">
    <name type="scientific">Neisseria canis</name>
    <dbReference type="NCBI Taxonomy" id="493"/>
    <lineage>
        <taxon>Bacteria</taxon>
        <taxon>Pseudomonadati</taxon>
        <taxon>Pseudomonadota</taxon>
        <taxon>Betaproteobacteria</taxon>
        <taxon>Neisseriales</taxon>
        <taxon>Neisseriaceae</taxon>
        <taxon>Neisseria</taxon>
    </lineage>
</organism>
<evidence type="ECO:0000256" key="7">
    <source>
        <dbReference type="ARBA" id="ARBA00022801"/>
    </source>
</evidence>
<comment type="catalytic activity">
    <reaction evidence="10">
        <text>8-oxo-dGTP + H2O = 8-oxo-dGMP + diphosphate + H(+)</text>
        <dbReference type="Rhea" id="RHEA:31575"/>
        <dbReference type="ChEBI" id="CHEBI:15377"/>
        <dbReference type="ChEBI" id="CHEBI:15378"/>
        <dbReference type="ChEBI" id="CHEBI:33019"/>
        <dbReference type="ChEBI" id="CHEBI:63224"/>
        <dbReference type="ChEBI" id="CHEBI:77896"/>
        <dbReference type="EC" id="3.6.1.55"/>
    </reaction>
</comment>
<dbReference type="GO" id="GO:0006281">
    <property type="term" value="P:DNA repair"/>
    <property type="evidence" value="ECO:0007669"/>
    <property type="project" value="UniProtKB-KW"/>
</dbReference>
<keyword evidence="7 18" id="KW-0378">Hydrolase</keyword>
<reference evidence="18 19" key="1">
    <citation type="submission" date="2018-12" db="EMBL/GenBank/DDBJ databases">
        <authorList>
            <consortium name="Pathogen Informatics"/>
        </authorList>
    </citation>
    <scope>NUCLEOTIDE SEQUENCE [LARGE SCALE GENOMIC DNA]</scope>
    <source>
        <strain evidence="18 19">NCTC10296</strain>
    </source>
</reference>
<sequence length="273" mass="30345">MLKENDMPQDDRPLLRVVAGVVLNGQGDYLLASRPEGKPYAGYWEFAGGKVEPQESELDALKREFEEELGIHIHHATPWLTKIHMYEHAHVHLRFFRVKAGDWSGTLQAKEGQSWSWQKAGDFTVSPMLPANGPVLAALAVPTELAGSAETGFTGENRMGDYRVVPFAMWEPAHKHCLIGAEALKHYGRRPQVESLWVLVENAEQFAGAPDADVVVWRSACEESAERVLQVLREGVGVPLVVLAEECLSEKYRSAWLEAGAHAVVNERQTGWA</sequence>
<keyword evidence="3" id="KW-0515">Mutator protein</keyword>
<comment type="cofactor">
    <cofactor evidence="1">
        <name>Mg(2+)</name>
        <dbReference type="ChEBI" id="CHEBI:18420"/>
    </cofactor>
</comment>
<evidence type="ECO:0000256" key="10">
    <source>
        <dbReference type="ARBA" id="ARBA00035861"/>
    </source>
</evidence>
<dbReference type="SUPFAM" id="SSF55811">
    <property type="entry name" value="Nudix"/>
    <property type="match status" value="1"/>
</dbReference>
<dbReference type="GO" id="GO:0044715">
    <property type="term" value="F:8-oxo-dGDP phosphatase activity"/>
    <property type="evidence" value="ECO:0007669"/>
    <property type="project" value="TreeGrafter"/>
</dbReference>
<evidence type="ECO:0000256" key="9">
    <source>
        <dbReference type="ARBA" id="ARBA00023204"/>
    </source>
</evidence>
<dbReference type="GO" id="GO:0008413">
    <property type="term" value="F:8-oxo-7,8-dihydroguanosine triphosphate pyrophosphatase activity"/>
    <property type="evidence" value="ECO:0007669"/>
    <property type="project" value="TreeGrafter"/>
</dbReference>
<dbReference type="PANTHER" id="PTHR47707:SF1">
    <property type="entry name" value="NUDIX HYDROLASE FAMILY PROTEIN"/>
    <property type="match status" value="1"/>
</dbReference>
<dbReference type="InterPro" id="IPR000086">
    <property type="entry name" value="NUDIX_hydrolase_dom"/>
</dbReference>
<dbReference type="RefSeq" id="WP_269471228.1">
    <property type="nucleotide sequence ID" value="NZ_CAUJPY010000009.1"/>
</dbReference>
<dbReference type="Pfam" id="PF00293">
    <property type="entry name" value="NUDIX"/>
    <property type="match status" value="1"/>
</dbReference>
<keyword evidence="5" id="KW-0479">Metal-binding</keyword>
<dbReference type="GO" id="GO:0046872">
    <property type="term" value="F:metal ion binding"/>
    <property type="evidence" value="ECO:0007669"/>
    <property type="project" value="UniProtKB-KW"/>
</dbReference>
<dbReference type="InterPro" id="IPR047127">
    <property type="entry name" value="MutT-like"/>
</dbReference>
<comment type="similarity">
    <text evidence="2">Belongs to the Nudix hydrolase family.</text>
</comment>
<evidence type="ECO:0000256" key="15">
    <source>
        <dbReference type="ARBA" id="ARBA00041979"/>
    </source>
</evidence>
<keyword evidence="19" id="KW-1185">Reference proteome</keyword>
<dbReference type="Gene3D" id="3.90.79.10">
    <property type="entry name" value="Nucleoside Triphosphate Pyrophosphohydrolase"/>
    <property type="match status" value="1"/>
</dbReference>
<dbReference type="InterPro" id="IPR015797">
    <property type="entry name" value="NUDIX_hydrolase-like_dom_sf"/>
</dbReference>
<evidence type="ECO:0000256" key="16">
    <source>
        <dbReference type="ARBA" id="ARBA00042798"/>
    </source>
</evidence>
<dbReference type="GO" id="GO:0006260">
    <property type="term" value="P:DNA replication"/>
    <property type="evidence" value="ECO:0007669"/>
    <property type="project" value="UniProtKB-KW"/>
</dbReference>
<dbReference type="EC" id="3.6.1.55" evidence="12"/>
<evidence type="ECO:0000256" key="8">
    <source>
        <dbReference type="ARBA" id="ARBA00022842"/>
    </source>
</evidence>
<dbReference type="GO" id="GO:0044716">
    <property type="term" value="F:8-oxo-GDP phosphatase activity"/>
    <property type="evidence" value="ECO:0007669"/>
    <property type="project" value="TreeGrafter"/>
</dbReference>
<dbReference type="PROSITE" id="PS51462">
    <property type="entry name" value="NUDIX"/>
    <property type="match status" value="1"/>
</dbReference>
<comment type="catalytic activity">
    <reaction evidence="11">
        <text>8-oxo-GTP + H2O = 8-oxo-GMP + diphosphate + H(+)</text>
        <dbReference type="Rhea" id="RHEA:67616"/>
        <dbReference type="ChEBI" id="CHEBI:15377"/>
        <dbReference type="ChEBI" id="CHEBI:15378"/>
        <dbReference type="ChEBI" id="CHEBI:33019"/>
        <dbReference type="ChEBI" id="CHEBI:143553"/>
        <dbReference type="ChEBI" id="CHEBI:145694"/>
    </reaction>
</comment>
<evidence type="ECO:0000256" key="12">
    <source>
        <dbReference type="ARBA" id="ARBA00038905"/>
    </source>
</evidence>
<dbReference type="PROSITE" id="PS00893">
    <property type="entry name" value="NUDIX_BOX"/>
    <property type="match status" value="1"/>
</dbReference>
<name>A0A448D9N8_9NEIS</name>
<keyword evidence="6" id="KW-0227">DNA damage</keyword>
<dbReference type="InterPro" id="IPR020084">
    <property type="entry name" value="NUDIX_hydrolase_CS"/>
</dbReference>
<keyword evidence="4" id="KW-0235">DNA replication</keyword>
<evidence type="ECO:0000256" key="11">
    <source>
        <dbReference type="ARBA" id="ARBA00036904"/>
    </source>
</evidence>
<evidence type="ECO:0000313" key="19">
    <source>
        <dbReference type="Proteomes" id="UP000279284"/>
    </source>
</evidence>
<dbReference type="Proteomes" id="UP000279284">
    <property type="component" value="Chromosome"/>
</dbReference>
<accession>A0A448D9N8</accession>
<evidence type="ECO:0000313" key="18">
    <source>
        <dbReference type="EMBL" id="VEF02203.1"/>
    </source>
</evidence>
<dbReference type="PANTHER" id="PTHR47707">
    <property type="entry name" value="8-OXO-DGTP DIPHOSPHATASE"/>
    <property type="match status" value="1"/>
</dbReference>
<proteinExistence type="inferred from homology"/>
<dbReference type="GO" id="GO:0035539">
    <property type="term" value="F:8-oxo-7,8-dihydrodeoxyguanosine triphosphate pyrophosphatase activity"/>
    <property type="evidence" value="ECO:0007669"/>
    <property type="project" value="UniProtKB-EC"/>
</dbReference>
<feature type="domain" description="Nudix hydrolase" evidence="17">
    <location>
        <begin position="13"/>
        <end position="143"/>
    </location>
</feature>
<evidence type="ECO:0000256" key="3">
    <source>
        <dbReference type="ARBA" id="ARBA00022457"/>
    </source>
</evidence>
<protein>
    <recommendedName>
        <fullName evidence="13">8-oxo-dGTP diphosphatase</fullName>
        <ecNumber evidence="12">3.6.1.55</ecNumber>
    </recommendedName>
    <alternativeName>
        <fullName evidence="16">7,8-dihydro-8-oxoguanine-triphosphatase</fullName>
    </alternativeName>
    <alternativeName>
        <fullName evidence="15">Mutator protein MutT</fullName>
    </alternativeName>
    <alternativeName>
        <fullName evidence="14">dGTP pyrophosphohydrolase</fullName>
    </alternativeName>
</protein>